<evidence type="ECO:0000313" key="4">
    <source>
        <dbReference type="Proteomes" id="UP000198775"/>
    </source>
</evidence>
<keyword evidence="4" id="KW-1185">Reference proteome</keyword>
<evidence type="ECO:0000256" key="1">
    <source>
        <dbReference type="SAM" id="MobiDB-lite"/>
    </source>
</evidence>
<feature type="domain" description="DUF11" evidence="2">
    <location>
        <begin position="37"/>
        <end position="141"/>
    </location>
</feature>
<reference evidence="4" key="1">
    <citation type="submission" date="2016-10" db="EMBL/GenBank/DDBJ databases">
        <authorList>
            <person name="Varghese N."/>
            <person name="Submissions S."/>
        </authorList>
    </citation>
    <scope>NUCLEOTIDE SEQUENCE [LARGE SCALE GENOMIC DNA]</scope>
    <source>
        <strain evidence="4">IBRC-M 10043</strain>
    </source>
</reference>
<feature type="compositionally biased region" description="Low complexity" evidence="1">
    <location>
        <begin position="132"/>
        <end position="147"/>
    </location>
</feature>
<feature type="region of interest" description="Disordered" evidence="1">
    <location>
        <begin position="126"/>
        <end position="168"/>
    </location>
</feature>
<proteinExistence type="predicted"/>
<dbReference type="EMBL" id="FOCX01000066">
    <property type="protein sequence ID" value="SEP28972.1"/>
    <property type="molecule type" value="Genomic_DNA"/>
</dbReference>
<dbReference type="AlphaFoldDB" id="A0A1H8WMX0"/>
<feature type="compositionally biased region" description="Acidic residues" evidence="1">
    <location>
        <begin position="148"/>
        <end position="168"/>
    </location>
</feature>
<evidence type="ECO:0000259" key="2">
    <source>
        <dbReference type="Pfam" id="PF01345"/>
    </source>
</evidence>
<dbReference type="InterPro" id="IPR001434">
    <property type="entry name" value="OmcB-like_DUF11"/>
</dbReference>
<evidence type="ECO:0000313" key="3">
    <source>
        <dbReference type="EMBL" id="SEP28972.1"/>
    </source>
</evidence>
<feature type="non-terminal residue" evidence="3">
    <location>
        <position position="168"/>
    </location>
</feature>
<organism evidence="3 4">
    <name type="scientific">Halorientalis persicus</name>
    <dbReference type="NCBI Taxonomy" id="1367881"/>
    <lineage>
        <taxon>Archaea</taxon>
        <taxon>Methanobacteriati</taxon>
        <taxon>Methanobacteriota</taxon>
        <taxon>Stenosarchaea group</taxon>
        <taxon>Halobacteria</taxon>
        <taxon>Halobacteriales</taxon>
        <taxon>Haloarculaceae</taxon>
        <taxon>Halorientalis</taxon>
    </lineage>
</organism>
<feature type="region of interest" description="Disordered" evidence="1">
    <location>
        <begin position="75"/>
        <end position="101"/>
    </location>
</feature>
<dbReference type="Proteomes" id="UP000198775">
    <property type="component" value="Unassembled WGS sequence"/>
</dbReference>
<sequence length="168" mass="16837">MTRRQSALAIVMTALMVASVFAMPVSAQPSTSASASNSGPVNPGDTVTVTVEVTNNGDAAAGGAVELTNLPSNFSVQDTNGDGSPDIVKPLGFGNPLPGSDGTTLTFQIDVGSDKAPGSYDITAEASLQDANENTDVATSTTTVTVESADDGDGDNGDQDPDNGDQDP</sequence>
<dbReference type="InterPro" id="IPR013783">
    <property type="entry name" value="Ig-like_fold"/>
</dbReference>
<dbReference type="Pfam" id="PF01345">
    <property type="entry name" value="DUF11"/>
    <property type="match status" value="1"/>
</dbReference>
<accession>A0A1H8WMX0</accession>
<protein>
    <submittedName>
        <fullName evidence="3">Conserved repeat domain-containing protein</fullName>
    </submittedName>
</protein>
<gene>
    <name evidence="3" type="ORF">SAMN05216388_10666</name>
</gene>
<dbReference type="Gene3D" id="2.60.40.10">
    <property type="entry name" value="Immunoglobulins"/>
    <property type="match status" value="1"/>
</dbReference>
<name>A0A1H8WMX0_9EURY</name>